<name>A0ABQ7JNH4_9FUNG</name>
<comment type="similarity">
    <text evidence="1">Belongs to the helicase family. RecQ subfamily.</text>
</comment>
<comment type="catalytic activity">
    <reaction evidence="4">
        <text>Couples ATP hydrolysis with the unwinding of duplex DNA by translocating in the 3'-5' direction.</text>
        <dbReference type="EC" id="5.6.2.4"/>
    </reaction>
</comment>
<sequence length="227" mass="25501">MAAQRGASDYSRHHRKKRRQLLPYDARSPFQICDYPGNARDQCLEVFKHEPKPEQESIAQRIGRGEDCVLIAGCGWGKTLAYFLLLALWRHRDIVIISPLVSLMKEQNQKLQVAKIKSVAIHANHMPTELETSCTWGPDFRKAYAKIGDLRSRVPPGVAFIAVSATLHGPILEDVLDRLHFGPNVPIVKADTDRPSVKYVVKCFDNNKALMDGLDIVLGYKATAKRS</sequence>
<dbReference type="PANTHER" id="PTHR13710">
    <property type="entry name" value="DNA HELICASE RECQ FAMILY MEMBER"/>
    <property type="match status" value="1"/>
</dbReference>
<proteinExistence type="inferred from homology"/>
<dbReference type="SMART" id="SM00487">
    <property type="entry name" value="DEXDc"/>
    <property type="match status" value="1"/>
</dbReference>
<dbReference type="InterPro" id="IPR011545">
    <property type="entry name" value="DEAD/DEAH_box_helicase_dom"/>
</dbReference>
<dbReference type="Proteomes" id="UP001194696">
    <property type="component" value="Unassembled WGS sequence"/>
</dbReference>
<keyword evidence="3" id="KW-0413">Isomerase</keyword>
<evidence type="ECO:0000259" key="6">
    <source>
        <dbReference type="SMART" id="SM00487"/>
    </source>
</evidence>
<evidence type="ECO:0000256" key="2">
    <source>
        <dbReference type="ARBA" id="ARBA00023125"/>
    </source>
</evidence>
<protein>
    <recommendedName>
        <fullName evidence="5">DNA 3'-5' helicase</fullName>
        <ecNumber evidence="5">5.6.2.4</ecNumber>
    </recommendedName>
</protein>
<organism evidence="7 8">
    <name type="scientific">Linnemannia gamsii</name>
    <dbReference type="NCBI Taxonomy" id="64522"/>
    <lineage>
        <taxon>Eukaryota</taxon>
        <taxon>Fungi</taxon>
        <taxon>Fungi incertae sedis</taxon>
        <taxon>Mucoromycota</taxon>
        <taxon>Mortierellomycotina</taxon>
        <taxon>Mortierellomycetes</taxon>
        <taxon>Mortierellales</taxon>
        <taxon>Mortierellaceae</taxon>
        <taxon>Linnemannia</taxon>
    </lineage>
</organism>
<dbReference type="InterPro" id="IPR014001">
    <property type="entry name" value="Helicase_ATP-bd"/>
</dbReference>
<evidence type="ECO:0000256" key="5">
    <source>
        <dbReference type="ARBA" id="ARBA00034808"/>
    </source>
</evidence>
<feature type="domain" description="Helicase ATP-binding" evidence="6">
    <location>
        <begin position="47"/>
        <end position="200"/>
    </location>
</feature>
<dbReference type="EC" id="5.6.2.4" evidence="5"/>
<evidence type="ECO:0000313" key="8">
    <source>
        <dbReference type="Proteomes" id="UP001194696"/>
    </source>
</evidence>
<evidence type="ECO:0000313" key="7">
    <source>
        <dbReference type="EMBL" id="KAG0281984.1"/>
    </source>
</evidence>
<evidence type="ECO:0000256" key="3">
    <source>
        <dbReference type="ARBA" id="ARBA00023235"/>
    </source>
</evidence>
<comment type="caution">
    <text evidence="7">The sequence shown here is derived from an EMBL/GenBank/DDBJ whole genome shotgun (WGS) entry which is preliminary data.</text>
</comment>
<keyword evidence="2" id="KW-0238">DNA-binding</keyword>
<dbReference type="InterPro" id="IPR027417">
    <property type="entry name" value="P-loop_NTPase"/>
</dbReference>
<reference evidence="7 8" key="1">
    <citation type="journal article" date="2020" name="Fungal Divers.">
        <title>Resolving the Mortierellaceae phylogeny through synthesis of multi-gene phylogenetics and phylogenomics.</title>
        <authorList>
            <person name="Vandepol N."/>
            <person name="Liber J."/>
            <person name="Desiro A."/>
            <person name="Na H."/>
            <person name="Kennedy M."/>
            <person name="Barry K."/>
            <person name="Grigoriev I.V."/>
            <person name="Miller A.N."/>
            <person name="O'Donnell K."/>
            <person name="Stajich J.E."/>
            <person name="Bonito G."/>
        </authorList>
    </citation>
    <scope>NUCLEOTIDE SEQUENCE [LARGE SCALE GENOMIC DNA]</scope>
    <source>
        <strain evidence="7 8">AD045</strain>
    </source>
</reference>
<dbReference type="SUPFAM" id="SSF52540">
    <property type="entry name" value="P-loop containing nucleoside triphosphate hydrolases"/>
    <property type="match status" value="1"/>
</dbReference>
<evidence type="ECO:0000256" key="4">
    <source>
        <dbReference type="ARBA" id="ARBA00034617"/>
    </source>
</evidence>
<gene>
    <name evidence="7" type="primary">RECQ2</name>
    <name evidence="7" type="ORF">BGZ96_000957</name>
</gene>
<accession>A0ABQ7JNH4</accession>
<dbReference type="EMBL" id="JAAAIM010001145">
    <property type="protein sequence ID" value="KAG0281984.1"/>
    <property type="molecule type" value="Genomic_DNA"/>
</dbReference>
<keyword evidence="8" id="KW-1185">Reference proteome</keyword>
<dbReference type="PANTHER" id="PTHR13710:SF105">
    <property type="entry name" value="ATP-DEPENDENT DNA HELICASE Q1"/>
    <property type="match status" value="1"/>
</dbReference>
<dbReference type="Pfam" id="PF00270">
    <property type="entry name" value="DEAD"/>
    <property type="match status" value="1"/>
</dbReference>
<dbReference type="Gene3D" id="3.40.50.300">
    <property type="entry name" value="P-loop containing nucleotide triphosphate hydrolases"/>
    <property type="match status" value="2"/>
</dbReference>
<evidence type="ECO:0000256" key="1">
    <source>
        <dbReference type="ARBA" id="ARBA00005446"/>
    </source>
</evidence>